<evidence type="ECO:0000256" key="1">
    <source>
        <dbReference type="SAM" id="MobiDB-lite"/>
    </source>
</evidence>
<feature type="domain" description="Transcription regulator PadR N-terminal" evidence="2">
    <location>
        <begin position="67"/>
        <end position="136"/>
    </location>
</feature>
<sequence length="217" mass="23654">MMKTQKHDRPFRHPHHAAGPGGERHGGGRGFGRGFGGGFGGGFGRGPGRGDFPKGRKLSSEELQLILLALLAEQPAHGYELIRLLEEKSGGFYAPSPGMVYPALTYLEEIGHTSVTQQGNRKLYSLTDEGRAFLEENREQADRILETLARIGSRMGEVREAFAGVNAVDPEAADALHQARHALKQAMMRKRGCSPDALKRITQILTTAAEEISKIPE</sequence>
<reference evidence="3" key="1">
    <citation type="submission" date="2013-04" db="EMBL/GenBank/DDBJ databases">
        <title>The genome sequencing project of 58 acetic acid bacteria.</title>
        <authorList>
            <person name="Okamoto-Kainuma A."/>
            <person name="Ishikawa M."/>
            <person name="Umino S."/>
            <person name="Koizumi Y."/>
            <person name="Shiwa Y."/>
            <person name="Yoshikawa H."/>
            <person name="Matsutani M."/>
            <person name="Matsushita K."/>
        </authorList>
    </citation>
    <scope>NUCLEOTIDE SEQUENCE</scope>
    <source>
        <strain evidence="3">DSM 14337</strain>
    </source>
</reference>
<organism evidence="3 4">
    <name type="scientific">Acetobacter malorum DSM 14337</name>
    <dbReference type="NCBI Taxonomy" id="1307910"/>
    <lineage>
        <taxon>Bacteria</taxon>
        <taxon>Pseudomonadati</taxon>
        <taxon>Pseudomonadota</taxon>
        <taxon>Alphaproteobacteria</taxon>
        <taxon>Acetobacterales</taxon>
        <taxon>Acetobacteraceae</taxon>
        <taxon>Acetobacter</taxon>
    </lineage>
</organism>
<proteinExistence type="predicted"/>
<dbReference type="Proteomes" id="UP001065047">
    <property type="component" value="Unassembled WGS sequence"/>
</dbReference>
<keyword evidence="4" id="KW-1185">Reference proteome</keyword>
<dbReference type="RefSeq" id="WP_082781770.1">
    <property type="nucleotide sequence ID" value="NZ_BAPF01000005.1"/>
</dbReference>
<dbReference type="GeneID" id="29557253"/>
<dbReference type="EMBL" id="BAPF01000005">
    <property type="protein sequence ID" value="GBQ77120.1"/>
    <property type="molecule type" value="Genomic_DNA"/>
</dbReference>
<dbReference type="SUPFAM" id="SSF46785">
    <property type="entry name" value="Winged helix' DNA-binding domain"/>
    <property type="match status" value="1"/>
</dbReference>
<dbReference type="InterPro" id="IPR005149">
    <property type="entry name" value="Tscrpt_reg_PadR_N"/>
</dbReference>
<gene>
    <name evidence="3" type="ORF">AA14337_0721</name>
</gene>
<evidence type="ECO:0000313" key="3">
    <source>
        <dbReference type="EMBL" id="GBQ77120.1"/>
    </source>
</evidence>
<dbReference type="InterPro" id="IPR036390">
    <property type="entry name" value="WH_DNA-bd_sf"/>
</dbReference>
<dbReference type="PANTHER" id="PTHR43252">
    <property type="entry name" value="TRANSCRIPTIONAL REGULATOR YQJI"/>
    <property type="match status" value="1"/>
</dbReference>
<protein>
    <submittedName>
        <fullName evidence="3">Transcriptional regulator</fullName>
    </submittedName>
</protein>
<accession>A0ABQ0PPJ5</accession>
<evidence type="ECO:0000313" key="4">
    <source>
        <dbReference type="Proteomes" id="UP001065047"/>
    </source>
</evidence>
<feature type="region of interest" description="Disordered" evidence="1">
    <location>
        <begin position="1"/>
        <end position="56"/>
    </location>
</feature>
<evidence type="ECO:0000259" key="2">
    <source>
        <dbReference type="Pfam" id="PF03551"/>
    </source>
</evidence>
<dbReference type="Pfam" id="PF03551">
    <property type="entry name" value="PadR"/>
    <property type="match status" value="1"/>
</dbReference>
<dbReference type="Gene3D" id="1.10.10.10">
    <property type="entry name" value="Winged helix-like DNA-binding domain superfamily/Winged helix DNA-binding domain"/>
    <property type="match status" value="1"/>
</dbReference>
<comment type="caution">
    <text evidence="3">The sequence shown here is derived from an EMBL/GenBank/DDBJ whole genome shotgun (WGS) entry which is preliminary data.</text>
</comment>
<name>A0ABQ0PPJ5_9PROT</name>
<dbReference type="PANTHER" id="PTHR43252:SF7">
    <property type="entry name" value="TRANSCRIPTIONAL REGULATOR YQJI"/>
    <property type="match status" value="1"/>
</dbReference>
<dbReference type="InterPro" id="IPR036388">
    <property type="entry name" value="WH-like_DNA-bd_sf"/>
</dbReference>
<feature type="compositionally biased region" description="Gly residues" evidence="1">
    <location>
        <begin position="28"/>
        <end position="49"/>
    </location>
</feature>